<gene>
    <name evidence="2" type="ORF">RCOM_0410950</name>
</gene>
<reference evidence="3" key="1">
    <citation type="journal article" date="2010" name="Nat. Biotechnol.">
        <title>Draft genome sequence of the oilseed species Ricinus communis.</title>
        <authorList>
            <person name="Chan A.P."/>
            <person name="Crabtree J."/>
            <person name="Zhao Q."/>
            <person name="Lorenzi H."/>
            <person name="Orvis J."/>
            <person name="Puiu D."/>
            <person name="Melake-Berhan A."/>
            <person name="Jones K.M."/>
            <person name="Redman J."/>
            <person name="Chen G."/>
            <person name="Cahoon E.B."/>
            <person name="Gedil M."/>
            <person name="Stanke M."/>
            <person name="Haas B.J."/>
            <person name="Wortman J.R."/>
            <person name="Fraser-Liggett C.M."/>
            <person name="Ravel J."/>
            <person name="Rabinowicz P.D."/>
        </authorList>
    </citation>
    <scope>NUCLEOTIDE SEQUENCE [LARGE SCALE GENOMIC DNA]</scope>
    <source>
        <strain evidence="3">cv. Hale</strain>
    </source>
</reference>
<dbReference type="AlphaFoldDB" id="B9T9X2"/>
<accession>B9T9X2</accession>
<protein>
    <submittedName>
        <fullName evidence="2">Uncharacterized protein</fullName>
    </submittedName>
</protein>
<feature type="compositionally biased region" description="Basic and acidic residues" evidence="1">
    <location>
        <begin position="94"/>
        <end position="107"/>
    </location>
</feature>
<proteinExistence type="predicted"/>
<feature type="region of interest" description="Disordered" evidence="1">
    <location>
        <begin position="1"/>
        <end position="147"/>
    </location>
</feature>
<feature type="compositionally biased region" description="Basic and acidic residues" evidence="1">
    <location>
        <begin position="1"/>
        <end position="12"/>
    </location>
</feature>
<feature type="non-terminal residue" evidence="2">
    <location>
        <position position="1"/>
    </location>
</feature>
<name>B9T9X2_RICCO</name>
<dbReference type="InParanoid" id="B9T9X2"/>
<feature type="compositionally biased region" description="Low complexity" evidence="1">
    <location>
        <begin position="40"/>
        <end position="52"/>
    </location>
</feature>
<dbReference type="Proteomes" id="UP000008311">
    <property type="component" value="Unassembled WGS sequence"/>
</dbReference>
<evidence type="ECO:0000313" key="3">
    <source>
        <dbReference type="Proteomes" id="UP000008311"/>
    </source>
</evidence>
<sequence length="204" mass="21753">RGAGRGHGDAHGQQHGGNGPDDEARKAHAIHAQVMHEGHAQAQQGARAQHARPAFGPPRDKGQRHRGGGNGGAQGQQGFDHGVARTHAQVQRQHAREMHGPHADAAQRRACRQQVQPAEALASPDALRRSQGHKGAQYGNAIGQDHQAHAPGGLDDLIRLNGFIHVGSSSFAEKWDNTRVIAAVLPVGEAWQAIPSRMELPCFL</sequence>
<organism evidence="2 3">
    <name type="scientific">Ricinus communis</name>
    <name type="common">Castor bean</name>
    <dbReference type="NCBI Taxonomy" id="3988"/>
    <lineage>
        <taxon>Eukaryota</taxon>
        <taxon>Viridiplantae</taxon>
        <taxon>Streptophyta</taxon>
        <taxon>Embryophyta</taxon>
        <taxon>Tracheophyta</taxon>
        <taxon>Spermatophyta</taxon>
        <taxon>Magnoliopsida</taxon>
        <taxon>eudicotyledons</taxon>
        <taxon>Gunneridae</taxon>
        <taxon>Pentapetalae</taxon>
        <taxon>rosids</taxon>
        <taxon>fabids</taxon>
        <taxon>Malpighiales</taxon>
        <taxon>Euphorbiaceae</taxon>
        <taxon>Acalyphoideae</taxon>
        <taxon>Acalypheae</taxon>
        <taxon>Ricinus</taxon>
    </lineage>
</organism>
<evidence type="ECO:0000313" key="2">
    <source>
        <dbReference type="EMBL" id="EEF27344.1"/>
    </source>
</evidence>
<keyword evidence="3" id="KW-1185">Reference proteome</keyword>
<dbReference type="EMBL" id="EQ975485">
    <property type="protein sequence ID" value="EEF27344.1"/>
    <property type="molecule type" value="Genomic_DNA"/>
</dbReference>
<evidence type="ECO:0000256" key="1">
    <source>
        <dbReference type="SAM" id="MobiDB-lite"/>
    </source>
</evidence>